<name>A0A173ZB82_9FIRM</name>
<accession>A0A173ZB82</accession>
<gene>
    <name evidence="2" type="ORF">ERS852481_00727</name>
</gene>
<feature type="compositionally biased region" description="Polar residues" evidence="1">
    <location>
        <begin position="1"/>
        <end position="14"/>
    </location>
</feature>
<sequence length="155" mass="17647">MDSSAAENSQSGQSAIRGITAQEGVTMNRLTEWIGEGEDRHAIPRMDLRKNGHQACCNKLAEYEDLEETGMILKWIPVKWHVILDAEREEEGIPDDIVYYLDCPMPEDGEEIIVTDGKRVWTDENSIDIVGHCLESGNDWKDIKAWMPLPERYKG</sequence>
<protein>
    <recommendedName>
        <fullName evidence="4">DUF551 domain-containing protein</fullName>
    </recommendedName>
</protein>
<feature type="region of interest" description="Disordered" evidence="1">
    <location>
        <begin position="1"/>
        <end position="20"/>
    </location>
</feature>
<evidence type="ECO:0008006" key="4">
    <source>
        <dbReference type="Google" id="ProtNLM"/>
    </source>
</evidence>
<reference evidence="2 3" key="1">
    <citation type="submission" date="2015-09" db="EMBL/GenBank/DDBJ databases">
        <authorList>
            <consortium name="Pathogen Informatics"/>
        </authorList>
    </citation>
    <scope>NUCLEOTIDE SEQUENCE [LARGE SCALE GENOMIC DNA]</scope>
    <source>
        <strain evidence="2 3">2789STDY5834866</strain>
    </source>
</reference>
<dbReference type="EMBL" id="CYZK01000003">
    <property type="protein sequence ID" value="CUN73237.1"/>
    <property type="molecule type" value="Genomic_DNA"/>
</dbReference>
<dbReference type="AlphaFoldDB" id="A0A173ZB82"/>
<organism evidence="2 3">
    <name type="scientific">Coprococcus comes</name>
    <dbReference type="NCBI Taxonomy" id="410072"/>
    <lineage>
        <taxon>Bacteria</taxon>
        <taxon>Bacillati</taxon>
        <taxon>Bacillota</taxon>
        <taxon>Clostridia</taxon>
        <taxon>Lachnospirales</taxon>
        <taxon>Lachnospiraceae</taxon>
        <taxon>Coprococcus</taxon>
    </lineage>
</organism>
<dbReference type="Proteomes" id="UP000095362">
    <property type="component" value="Unassembled WGS sequence"/>
</dbReference>
<evidence type="ECO:0000313" key="2">
    <source>
        <dbReference type="EMBL" id="CUN73237.1"/>
    </source>
</evidence>
<evidence type="ECO:0000313" key="3">
    <source>
        <dbReference type="Proteomes" id="UP000095362"/>
    </source>
</evidence>
<evidence type="ECO:0000256" key="1">
    <source>
        <dbReference type="SAM" id="MobiDB-lite"/>
    </source>
</evidence>
<proteinExistence type="predicted"/>